<evidence type="ECO:0000313" key="3">
    <source>
        <dbReference type="Proteomes" id="UP000198757"/>
    </source>
</evidence>
<accession>A0A1G6S7X6</accession>
<proteinExistence type="predicted"/>
<evidence type="ECO:0000313" key="2">
    <source>
        <dbReference type="EMBL" id="SDD12939.1"/>
    </source>
</evidence>
<dbReference type="Proteomes" id="UP000198757">
    <property type="component" value="Unassembled WGS sequence"/>
</dbReference>
<dbReference type="EMBL" id="FMZO01000006">
    <property type="protein sequence ID" value="SDD12939.1"/>
    <property type="molecule type" value="Genomic_DNA"/>
</dbReference>
<dbReference type="RefSeq" id="WP_090390454.1">
    <property type="nucleotide sequence ID" value="NZ_FMZO01000006.1"/>
</dbReference>
<evidence type="ECO:0000256" key="1">
    <source>
        <dbReference type="SAM" id="MobiDB-lite"/>
    </source>
</evidence>
<organism evidence="2 3">
    <name type="scientific">Niabella drilacis (strain DSM 25811 / CCM 8410 / CCUG 62505 / LMG 26954 / E90)</name>
    <dbReference type="NCBI Taxonomy" id="1285928"/>
    <lineage>
        <taxon>Bacteria</taxon>
        <taxon>Pseudomonadati</taxon>
        <taxon>Bacteroidota</taxon>
        <taxon>Chitinophagia</taxon>
        <taxon>Chitinophagales</taxon>
        <taxon>Chitinophagaceae</taxon>
        <taxon>Niabella</taxon>
    </lineage>
</organism>
<dbReference type="OrthoDB" id="8850210at2"/>
<name>A0A1G6S7X6_NIADE</name>
<feature type="region of interest" description="Disordered" evidence="1">
    <location>
        <begin position="1"/>
        <end position="25"/>
    </location>
</feature>
<gene>
    <name evidence="2" type="ORF">SAMN04487894_106129</name>
</gene>
<reference evidence="3" key="1">
    <citation type="submission" date="2016-10" db="EMBL/GenBank/DDBJ databases">
        <authorList>
            <person name="Varghese N."/>
            <person name="Submissions S."/>
        </authorList>
    </citation>
    <scope>NUCLEOTIDE SEQUENCE [LARGE SCALE GENOMIC DNA]</scope>
    <source>
        <strain evidence="3">DSM 25811 / CCM 8410 / LMG 26954 / E90</strain>
    </source>
</reference>
<dbReference type="AlphaFoldDB" id="A0A1G6S7X6"/>
<sequence length="162" mass="18389">MRFFDFFNGTDKKDPAKKEPHKQEPAGLDKELEMLAAAFLQKYAPRYPGLDYSVSSLEVLETLLRDASGFYGEMTPVQQQKIVAGTGAYLFEVARRNVGGSYYWYQKLNQPILVTGQPDFETGILAYNQVNNRLKNGPEDSIPAYFEGYTDCVRLRRSAIIL</sequence>
<keyword evidence="3" id="KW-1185">Reference proteome</keyword>
<feature type="compositionally biased region" description="Basic and acidic residues" evidence="1">
    <location>
        <begin position="10"/>
        <end position="25"/>
    </location>
</feature>
<protein>
    <submittedName>
        <fullName evidence="2">Uncharacterized protein</fullName>
    </submittedName>
</protein>